<dbReference type="KEGG" id="tasa:A1Q1_03842"/>
<feature type="domain" description="G" evidence="4">
    <location>
        <begin position="214"/>
        <end position="282"/>
    </location>
</feature>
<feature type="compositionally biased region" description="Acidic residues" evidence="3">
    <location>
        <begin position="511"/>
        <end position="545"/>
    </location>
</feature>
<dbReference type="Pfam" id="PF01926">
    <property type="entry name" value="MMR_HSR1"/>
    <property type="match status" value="1"/>
</dbReference>
<comment type="caution">
    <text evidence="5">The sequence shown here is derived from an EMBL/GenBank/DDBJ whole genome shotgun (WGS) entry which is preliminary data.</text>
</comment>
<evidence type="ECO:0000256" key="3">
    <source>
        <dbReference type="SAM" id="MobiDB-lite"/>
    </source>
</evidence>
<feature type="region of interest" description="Disordered" evidence="3">
    <location>
        <begin position="1"/>
        <end position="37"/>
    </location>
</feature>
<dbReference type="GeneID" id="25987355"/>
<dbReference type="AlphaFoldDB" id="J5SSX9"/>
<dbReference type="PANTHER" id="PTHR11089:SF30">
    <property type="entry name" value="GUANINE NUCLEOTIDE-BINDING PROTEIN-LIKE 3 HOMOLOG"/>
    <property type="match status" value="1"/>
</dbReference>
<feature type="region of interest" description="Disordered" evidence="3">
    <location>
        <begin position="495"/>
        <end position="731"/>
    </location>
</feature>
<keyword evidence="1" id="KW-0547">Nucleotide-binding</keyword>
<dbReference type="CDD" id="cd01849">
    <property type="entry name" value="YlqF_related_GTPase"/>
    <property type="match status" value="1"/>
</dbReference>
<organism evidence="5 6">
    <name type="scientific">Trichosporon asahii var. asahii (strain ATCC 90039 / CBS 2479 / JCM 2466 / KCTC 7840 / NBRC 103889/ NCYC 2677 / UAMH 7654)</name>
    <name type="common">Yeast</name>
    <dbReference type="NCBI Taxonomy" id="1186058"/>
    <lineage>
        <taxon>Eukaryota</taxon>
        <taxon>Fungi</taxon>
        <taxon>Dikarya</taxon>
        <taxon>Basidiomycota</taxon>
        <taxon>Agaricomycotina</taxon>
        <taxon>Tremellomycetes</taxon>
        <taxon>Trichosporonales</taxon>
        <taxon>Trichosporonaceae</taxon>
        <taxon>Trichosporon</taxon>
    </lineage>
</organism>
<feature type="region of interest" description="Disordered" evidence="3">
    <location>
        <begin position="283"/>
        <end position="343"/>
    </location>
</feature>
<proteinExistence type="predicted"/>
<dbReference type="HOGENOM" id="CLU_425903_0_0_1"/>
<dbReference type="Gene3D" id="3.40.50.300">
    <property type="entry name" value="P-loop containing nucleotide triphosphate hydrolases"/>
    <property type="match status" value="2"/>
</dbReference>
<feature type="compositionally biased region" description="Basic and acidic residues" evidence="3">
    <location>
        <begin position="654"/>
        <end position="682"/>
    </location>
</feature>
<evidence type="ECO:0000313" key="6">
    <source>
        <dbReference type="Proteomes" id="UP000002748"/>
    </source>
</evidence>
<dbReference type="InterPro" id="IPR050755">
    <property type="entry name" value="TRAFAC_YlqF/YawG_RiboMat"/>
</dbReference>
<feature type="compositionally biased region" description="Acidic residues" evidence="3">
    <location>
        <begin position="306"/>
        <end position="343"/>
    </location>
</feature>
<dbReference type="VEuPathDB" id="FungiDB:A1Q1_03842"/>
<feature type="region of interest" description="Disordered" evidence="3">
    <location>
        <begin position="59"/>
        <end position="83"/>
    </location>
</feature>
<feature type="compositionally biased region" description="Low complexity" evidence="3">
    <location>
        <begin position="683"/>
        <end position="695"/>
    </location>
</feature>
<keyword evidence="2" id="KW-0342">GTP-binding</keyword>
<feature type="compositionally biased region" description="Acidic residues" evidence="3">
    <location>
        <begin position="569"/>
        <end position="584"/>
    </location>
</feature>
<reference evidence="5 6" key="1">
    <citation type="journal article" date="2012" name="Eukaryot. Cell">
        <title>Draft genome sequence of CBS 2479, the standard type strain of Trichosporon asahii.</title>
        <authorList>
            <person name="Yang R.Y."/>
            <person name="Li H.T."/>
            <person name="Zhu H."/>
            <person name="Zhou G.P."/>
            <person name="Wang M."/>
            <person name="Wang L."/>
        </authorList>
    </citation>
    <scope>NUCLEOTIDE SEQUENCE [LARGE SCALE GENOMIC DNA]</scope>
    <source>
        <strain evidence="6">ATCC 90039 / CBS 2479 / JCM 2466 / KCTC 7840 / NCYC 2677 / UAMH 7654</strain>
    </source>
</reference>
<feature type="compositionally biased region" description="Basic and acidic residues" evidence="3">
    <location>
        <begin position="290"/>
        <end position="305"/>
    </location>
</feature>
<dbReference type="EMBL" id="ALBS01000256">
    <property type="protein sequence ID" value="EJT47371.1"/>
    <property type="molecule type" value="Genomic_DNA"/>
</dbReference>
<evidence type="ECO:0000259" key="4">
    <source>
        <dbReference type="Pfam" id="PF01926"/>
    </source>
</evidence>
<dbReference type="InterPro" id="IPR006073">
    <property type="entry name" value="GTP-bd"/>
</dbReference>
<dbReference type="InterPro" id="IPR027417">
    <property type="entry name" value="P-loop_NTPase"/>
</dbReference>
<evidence type="ECO:0000313" key="5">
    <source>
        <dbReference type="EMBL" id="EJT47371.1"/>
    </source>
</evidence>
<dbReference type="GO" id="GO:0005525">
    <property type="term" value="F:GTP binding"/>
    <property type="evidence" value="ECO:0007669"/>
    <property type="project" value="UniProtKB-KW"/>
</dbReference>
<dbReference type="Proteomes" id="UP000002748">
    <property type="component" value="Unassembled WGS sequence"/>
</dbReference>
<dbReference type="RefSeq" id="XP_014177742.1">
    <property type="nucleotide sequence ID" value="XM_014322267.1"/>
</dbReference>
<evidence type="ECO:0000256" key="2">
    <source>
        <dbReference type="ARBA" id="ARBA00023134"/>
    </source>
</evidence>
<accession>J5SSX9</accession>
<dbReference type="PANTHER" id="PTHR11089">
    <property type="entry name" value="GTP-BINDING PROTEIN-RELATED"/>
    <property type="match status" value="1"/>
</dbReference>
<dbReference type="SUPFAM" id="SSF52540">
    <property type="entry name" value="P-loop containing nucleoside triphosphate hydrolases"/>
    <property type="match status" value="1"/>
</dbReference>
<feature type="compositionally biased region" description="Acidic residues" evidence="3">
    <location>
        <begin position="552"/>
        <end position="562"/>
    </location>
</feature>
<protein>
    <recommendedName>
        <fullName evidence="4">G domain-containing protein</fullName>
    </recommendedName>
</protein>
<dbReference type="OrthoDB" id="10266128at2759"/>
<name>J5SSX9_TRIAS</name>
<sequence>MPRIRKKHAYPREGDKEGRRAQEEAEAQLEEGGPVEVHSFHLKDQVLAELAEEKRLARAALKGKQQRDEEEEEDTPGIQTLATSSVLPRVAMTGVADMAEEDSDDSDIPALLDSDLPTLQAALDAADVLLEVVDARDISGTRCKAVEDLVTEADGQVFIVVNKIDLVPREALEAWIATLPFPAYLFSAVTGAGREELLAALGKIAKGKKETPAVALLGLPNVGKTSILNSLGNGKFKVAPVLPTANQAKSPAPTTKAPIEVEVSTPNGSIRVIDTPGWEFVEEEGSECGCGHEHGDEHDHEHAHDEEDEEDEDEDEDEAMDEDDEEGDEDDEEIDEDELDEEEAAKWDALEAQVAGDLLRRNLGRVDRVKDVFPLINYIVTRSTAQDLMLKYNVPYFEQGDVEAFLTSLARVNQRVNKFGEPNHEGAARILLRDWAANEFPYYTMPVKGSMEVEVAVKQPDMSAVLAQVPTRKELRKARGIVKFTPSELDTREIFLDDDYTDVNPERSHGDDDDDDDEDEEDELDEEEMDELDDDEEDEDEDEEAAFIGSDEGSEVDVEDGSEPSSGSDVEEEEDEESEEEEIELPSRKRKAAAPAPVVRKKAKTVQFPAKLEAPRSRPKGVVEIRPILKQPKSALKAPKEEKPKKSAKLAAAPKEKAEMTKEERRAAARANIEAKKAEKAALKAAGLLKPKAAPAPEPPKKTKKSKAEKQKAKEANGTSDGAAYDWRQHF</sequence>
<evidence type="ECO:0000256" key="1">
    <source>
        <dbReference type="ARBA" id="ARBA00022741"/>
    </source>
</evidence>
<gene>
    <name evidence="5" type="ORF">A1Q1_03842</name>
</gene>
<dbReference type="GO" id="GO:0005730">
    <property type="term" value="C:nucleolus"/>
    <property type="evidence" value="ECO:0007669"/>
    <property type="project" value="TreeGrafter"/>
</dbReference>
<feature type="compositionally biased region" description="Basic and acidic residues" evidence="3">
    <location>
        <begin position="706"/>
        <end position="715"/>
    </location>
</feature>
<feature type="compositionally biased region" description="Basic and acidic residues" evidence="3">
    <location>
        <begin position="10"/>
        <end position="23"/>
    </location>
</feature>